<dbReference type="Pfam" id="PF13086">
    <property type="entry name" value="AAA_11"/>
    <property type="match status" value="1"/>
</dbReference>
<evidence type="ECO:0000256" key="5">
    <source>
        <dbReference type="ARBA" id="ARBA00022806"/>
    </source>
</evidence>
<dbReference type="PANTHER" id="PTHR10887:SF445">
    <property type="entry name" value="NFX1-TYPE ZINC FINGER-CONTAINING PROTEIN 1"/>
    <property type="match status" value="1"/>
</dbReference>
<evidence type="ECO:0000259" key="10">
    <source>
        <dbReference type="PROSITE" id="PS51981"/>
    </source>
</evidence>
<keyword evidence="7" id="KW-0391">Immunity</keyword>
<dbReference type="PROSITE" id="PS51981">
    <property type="entry name" value="ZF_RZ"/>
    <property type="match status" value="1"/>
</dbReference>
<dbReference type="GO" id="GO:0005737">
    <property type="term" value="C:cytoplasm"/>
    <property type="evidence" value="ECO:0007669"/>
    <property type="project" value="UniProtKB-SubCell"/>
</dbReference>
<reference evidence="11 12" key="1">
    <citation type="journal article" date="2014" name="BMC Genomics">
        <title>Adaptive genomic structural variation in the grape powdery mildew pathogen, Erysiphe necator.</title>
        <authorList>
            <person name="Jones L."/>
            <person name="Riaz S."/>
            <person name="Morales-Cruz A."/>
            <person name="Amrine K.C."/>
            <person name="McGuire B."/>
            <person name="Gubler W.D."/>
            <person name="Walker M.A."/>
            <person name="Cantu D."/>
        </authorList>
    </citation>
    <scope>NUCLEOTIDE SEQUENCE [LARGE SCALE GENOMIC DNA]</scope>
    <source>
        <strain evidence="12">c</strain>
    </source>
</reference>
<evidence type="ECO:0000256" key="6">
    <source>
        <dbReference type="ARBA" id="ARBA00022833"/>
    </source>
</evidence>
<dbReference type="CDD" id="cd18808">
    <property type="entry name" value="SF1_C_Upf1"/>
    <property type="match status" value="1"/>
</dbReference>
<dbReference type="GO" id="GO:0008270">
    <property type="term" value="F:zinc ion binding"/>
    <property type="evidence" value="ECO:0007669"/>
    <property type="project" value="UniProtKB-KW"/>
</dbReference>
<dbReference type="Pfam" id="PF20173">
    <property type="entry name" value="ZnF_RZ-type"/>
    <property type="match status" value="1"/>
</dbReference>
<evidence type="ECO:0000256" key="3">
    <source>
        <dbReference type="ARBA" id="ARBA00022723"/>
    </source>
</evidence>
<protein>
    <submittedName>
        <fullName evidence="11">Putative nf-x1 finger and helicase domain protein</fullName>
    </submittedName>
</protein>
<comment type="caution">
    <text evidence="11">The sequence shown here is derived from an EMBL/GenBank/DDBJ whole genome shotgun (WGS) entry which is preliminary data.</text>
</comment>
<feature type="domain" description="RZ-type" evidence="10">
    <location>
        <begin position="1865"/>
        <end position="1939"/>
    </location>
</feature>
<dbReference type="CDD" id="cd17936">
    <property type="entry name" value="EEXXEc_NFX1"/>
    <property type="match status" value="1"/>
</dbReference>
<dbReference type="InterPro" id="IPR041677">
    <property type="entry name" value="DNA2/NAM7_AAA_11"/>
</dbReference>
<accession>A0A0B1PBB1</accession>
<name>A0A0B1PBB1_UNCNE</name>
<feature type="compositionally biased region" description="Basic and acidic residues" evidence="9">
    <location>
        <begin position="1"/>
        <end position="17"/>
    </location>
</feature>
<dbReference type="Pfam" id="PF13087">
    <property type="entry name" value="AAA_12"/>
    <property type="match status" value="1"/>
</dbReference>
<dbReference type="InterPro" id="IPR045055">
    <property type="entry name" value="DNA2/NAM7-like"/>
</dbReference>
<evidence type="ECO:0000256" key="1">
    <source>
        <dbReference type="ARBA" id="ARBA00004496"/>
    </source>
</evidence>
<sequence>MPPRSFRKERTKIESSHHGCGKNWIANNEKSSERNTKSDTGQVETSEAAELKHLYYNWKRMIKSKPNHKNNPFTIKNLWDNACKILDGKNLELKTRVPEDLESTELFGREHITLIMELQAHDFGLKEYINLMHSFLKVVTHDVFLHCISVDTAVGGIYKFISGTNGTRAVLFFQHLCSSIINFLQCDSNLEYIDEILIEACRALQELLRREQKIPFNEDLPKVFGSIEDILEKSGTLEQSQTYQIVNQIITELRDIVNQAIKIIGNGKNDQSSRYTKKVVVSAYPKSIIGPQNRHDNDKLDISEIKILPTYEEIISEYTDFLPSTNLQVPHFIEERGLRHLDTHFRLLRHDILGSLKEALGVLISAIQKDPSQLEKSQLGLNNQIRVSIYSKVRVSSLSFAHKRGLELQISFPQPLAVKNKNLSQRKKWWLESRRLEQSTFLCLICCESNEISLLYLNVTEKSFKESQETLISSEYFATIKTRLVSEDEKDIKKLISVYMANLNSHFLIEIPCLMLATFVPTLKRLQDMYRLNSLPFRQWILSESTNANLLSDVIPPPIYAREPTFSYSLRSIQKHSIETEILVKPAISMGDEDLIEQIIANTLLDCSQAKALVCALCQEFVQIQGPPGTGKSFLGLNLMQVLLDIPSKYLIGPIIVVCYTNHALDQFLENLLKFGVHKIIRVGAQSKVEELQEKNLKVVAKTNASTKYERYRLYVANDLMEKKQNPVTQYLNELKNIRTNLSWNSVKTLLAEEYPKIYEQLQHLFADEYQFVQFAQLDPFDLWLQEDVENFEELCKIKDPTIPQLLELANKNIYSISNSGRRKLKDFWTFELQEKIADNLLEGFTDYKTAKQERSKILNEVERRVLQDAQVIGVTFSGFAGNIDVLQHVKAKVLFCEEAGEVLEAHFLTALLPSIEHVISIGDHMQLRPTINNFGLSLENSQGMQYQLDRSLFERLSLGENGVKKLPMAQLYIQRRMRPGISNLIKEIYPNLADHESVKDLPDIIGLRNNIFFLDHKNLEENKSEHGNSIKSYTNLWEIDMIFALVRHLVLQGSYNSGDIAVLTPYGGQLQKLRSKFQSEFEIILSDQDQELVKNGLFVEDNEHKDILNKESLEIKPSKKNISNLIRIATVDNFQGEEAKVVIVSLVRSNKEKKVGFLKTRNRINVLLSRAKHGLYLIGNADTYSRVPMWTRVIDTLKVQNSFGTSFNLCCPRHKSTPIKVESPLDFEKYCPEGGCKLMCELRLDCGHKCMARCHFETMHKIFKCHKPCERLHSPCKHACKKSCGEKCGLCQENIQEYTLPCGHKKNNVSCQETLTPEKIFCEFKLEKKSPGCGHIVTLACSDDVSLPSYRCIHPCKQLLSCGHHCIGTCGGCESYELGTRHEKCTKICGRPLSSCNHRCEKACHDGEECGACSKPCQIKCGHSRCPLLCHKTCAPCVEPCVWENCEHIPDSCQLPCAAPCIRVPCQMRCTKLLTTCGHQCPSLCGEVCPEEYCQSCSSKKDARVDLILLRNFDEINLDEDPIIVLSCGHFFTAESLDGIIGMSDVYETDKFGNYIKPKEVSEFAGSIPTCPDCKSPICQYTTKRYNRVINRAVLDEMSRKFLVSGQNSLKALERNVRDFEEELDKSICDIEEILDKFSNETDEKIFALIIAAQLKGLTKSHKISQERLSQKIKRFQSKFAEDNKPAKKLHDASIKMIKEKDLAKRFPNLNFEESRLIPSQDRRITVGAKILELDFRRVVLSYQINLFKTVKKSQFFYQNLIDLPKFGSIFDDCQALFGICLDDNLPRLAVQCTIYFGQLARHYQSFTHSNDSREERQIVNDQAKKLLTKGQELCLQPFQGSSELAIAIDETLKILGHDWYQEVTKEELETIKRAMVTGPGGIATHSGHWYKCELGHPFAIGECGMPMELARCPECGSNIGGQNHQAVAGVTRAEEME</sequence>
<keyword evidence="2" id="KW-0963">Cytoplasm</keyword>
<gene>
    <name evidence="11" type="ORF">EV44_g2017</name>
</gene>
<dbReference type="InterPro" id="IPR047187">
    <property type="entry name" value="SF1_C_Upf1"/>
</dbReference>
<dbReference type="CDD" id="cd06008">
    <property type="entry name" value="NF-X1-zinc-finger"/>
    <property type="match status" value="1"/>
</dbReference>
<evidence type="ECO:0000256" key="2">
    <source>
        <dbReference type="ARBA" id="ARBA00022490"/>
    </source>
</evidence>
<evidence type="ECO:0000256" key="8">
    <source>
        <dbReference type="SAM" id="Coils"/>
    </source>
</evidence>
<organism evidence="11 12">
    <name type="scientific">Uncinula necator</name>
    <name type="common">Grape powdery mildew</name>
    <dbReference type="NCBI Taxonomy" id="52586"/>
    <lineage>
        <taxon>Eukaryota</taxon>
        <taxon>Fungi</taxon>
        <taxon>Dikarya</taxon>
        <taxon>Ascomycota</taxon>
        <taxon>Pezizomycotina</taxon>
        <taxon>Leotiomycetes</taxon>
        <taxon>Erysiphales</taxon>
        <taxon>Erysiphaceae</taxon>
        <taxon>Erysiphe</taxon>
    </lineage>
</organism>
<dbReference type="Gene3D" id="3.40.50.300">
    <property type="entry name" value="P-loop containing nucleotide triphosphate hydrolases"/>
    <property type="match status" value="2"/>
</dbReference>
<dbReference type="SUPFAM" id="SSF52540">
    <property type="entry name" value="P-loop containing nucleoside triphosphate hydrolases"/>
    <property type="match status" value="2"/>
</dbReference>
<dbReference type="GO" id="GO:0002376">
    <property type="term" value="P:immune system process"/>
    <property type="evidence" value="ECO:0007669"/>
    <property type="project" value="UniProtKB-KW"/>
</dbReference>
<proteinExistence type="predicted"/>
<dbReference type="InterPro" id="IPR046439">
    <property type="entry name" value="ZF_RZ_dom"/>
</dbReference>
<dbReference type="HOGENOM" id="CLU_001490_1_1_1"/>
<evidence type="ECO:0000256" key="4">
    <source>
        <dbReference type="ARBA" id="ARBA00022771"/>
    </source>
</evidence>
<keyword evidence="5 11" id="KW-0378">Hydrolase</keyword>
<evidence type="ECO:0000256" key="7">
    <source>
        <dbReference type="ARBA" id="ARBA00022859"/>
    </source>
</evidence>
<dbReference type="STRING" id="52586.A0A0B1PBB1"/>
<dbReference type="EMBL" id="JNVN01000357">
    <property type="protein sequence ID" value="KHJ35538.1"/>
    <property type="molecule type" value="Genomic_DNA"/>
</dbReference>
<dbReference type="GO" id="GO:0004386">
    <property type="term" value="F:helicase activity"/>
    <property type="evidence" value="ECO:0007669"/>
    <property type="project" value="UniProtKB-KW"/>
</dbReference>
<keyword evidence="5 11" id="KW-0547">Nucleotide-binding</keyword>
<keyword evidence="3" id="KW-0479">Metal-binding</keyword>
<feature type="coiled-coil region" evidence="8">
    <location>
        <begin position="1604"/>
        <end position="1638"/>
    </location>
</feature>
<dbReference type="PANTHER" id="PTHR10887">
    <property type="entry name" value="DNA2/NAM7 HELICASE FAMILY"/>
    <property type="match status" value="1"/>
</dbReference>
<dbReference type="InterPro" id="IPR027417">
    <property type="entry name" value="P-loop_NTPase"/>
</dbReference>
<dbReference type="InterPro" id="IPR041679">
    <property type="entry name" value="DNA2/NAM7-like_C"/>
</dbReference>
<keyword evidence="6" id="KW-0862">Zinc</keyword>
<keyword evidence="12" id="KW-1185">Reference proteome</keyword>
<evidence type="ECO:0000256" key="9">
    <source>
        <dbReference type="SAM" id="MobiDB-lite"/>
    </source>
</evidence>
<comment type="subcellular location">
    <subcellularLocation>
        <location evidence="1">Cytoplasm</location>
    </subcellularLocation>
</comment>
<evidence type="ECO:0000313" key="12">
    <source>
        <dbReference type="Proteomes" id="UP000030854"/>
    </source>
</evidence>
<dbReference type="FunFam" id="3.40.50.300:FF:001660">
    <property type="entry name" value="NF-X1 finger and helicase protein, putative"/>
    <property type="match status" value="1"/>
</dbReference>
<keyword evidence="4" id="KW-0863">Zinc-finger</keyword>
<dbReference type="GO" id="GO:0031380">
    <property type="term" value="C:nuclear RNA-directed RNA polymerase complex"/>
    <property type="evidence" value="ECO:0007669"/>
    <property type="project" value="TreeGrafter"/>
</dbReference>
<dbReference type="GO" id="GO:0031048">
    <property type="term" value="P:regulatory ncRNA-mediated heterochromatin formation"/>
    <property type="evidence" value="ECO:0007669"/>
    <property type="project" value="TreeGrafter"/>
</dbReference>
<evidence type="ECO:0000313" key="11">
    <source>
        <dbReference type="EMBL" id="KHJ35538.1"/>
    </source>
</evidence>
<keyword evidence="5 11" id="KW-0067">ATP-binding</keyword>
<keyword evidence="5 11" id="KW-0347">Helicase</keyword>
<keyword evidence="8" id="KW-0175">Coiled coil</keyword>
<dbReference type="OMA" id="APCQEPC"/>
<feature type="region of interest" description="Disordered" evidence="9">
    <location>
        <begin position="1"/>
        <end position="45"/>
    </location>
</feature>
<dbReference type="Proteomes" id="UP000030854">
    <property type="component" value="Unassembled WGS sequence"/>
</dbReference>